<evidence type="ECO:0000256" key="2">
    <source>
        <dbReference type="ARBA" id="ARBA00023026"/>
    </source>
</evidence>
<evidence type="ECO:0000256" key="3">
    <source>
        <dbReference type="SAM" id="MobiDB-lite"/>
    </source>
</evidence>
<dbReference type="SUPFAM" id="SSF54106">
    <property type="entry name" value="LysM domain"/>
    <property type="match status" value="2"/>
</dbReference>
<dbReference type="EMBL" id="JBFXLR010000005">
    <property type="protein sequence ID" value="KAL2858253.1"/>
    <property type="molecule type" value="Genomic_DNA"/>
</dbReference>
<keyword evidence="1" id="KW-0147">Chitin-binding</keyword>
<organism evidence="5 6">
    <name type="scientific">Aspergillus pseudodeflectus</name>
    <dbReference type="NCBI Taxonomy" id="176178"/>
    <lineage>
        <taxon>Eukaryota</taxon>
        <taxon>Fungi</taxon>
        <taxon>Dikarya</taxon>
        <taxon>Ascomycota</taxon>
        <taxon>Pezizomycotina</taxon>
        <taxon>Eurotiomycetes</taxon>
        <taxon>Eurotiomycetidae</taxon>
        <taxon>Eurotiales</taxon>
        <taxon>Aspergillaceae</taxon>
        <taxon>Aspergillus</taxon>
        <taxon>Aspergillus subgen. Nidulantes</taxon>
    </lineage>
</organism>
<dbReference type="Pfam" id="PF01476">
    <property type="entry name" value="LysM"/>
    <property type="match status" value="1"/>
</dbReference>
<sequence length="472" mass="50432">MTSICGVNSYVYATPTTYALNATTTSSYAPTCTSSYTVGANDTCNALTASCEELAPGRALCLPNTCTIYQLQMVDTCDSLVASLNVTMAQLLAWNPIINAVCSNLATWRGGTYVPGEVPEGTSATTAVAVPTDAQGESNTNCAKWHQVQSGDYCSLLSVKYSISLTDLLFLNPQMDANCTNLWLNTSYCVEAVGNIATYSAYPSSTATYVFPKPTSTSFTPTPVALPSLNPTAPGTLDDCDLYENPVAPTESTDHDLTSCETWADDADNCVLDTNYSYSMSRNSTGEFFTSFRQEESLPYSYCFPANTTLIPETSLQPSQCACYIQLRAQDQELTNCTMFASLFHTSSVLVTTLNPWIGSYCDNGLWSQMSSDGYVQVCVEAVSGVTVTPTSTTPTTTTTSTTSETSATPPAETQPGATTDCSLWHVVESGDGCQTIGDKYGIFLEDSHTWNPGVGSDCSTLWLGYAVCVAI</sequence>
<evidence type="ECO:0000256" key="1">
    <source>
        <dbReference type="ARBA" id="ARBA00022669"/>
    </source>
</evidence>
<name>A0ABR4L447_9EURO</name>
<reference evidence="5 6" key="1">
    <citation type="submission" date="2024-07" db="EMBL/GenBank/DDBJ databases">
        <title>Section-level genome sequencing and comparative genomics of Aspergillus sections Usti and Cavernicolus.</title>
        <authorList>
            <consortium name="Lawrence Berkeley National Laboratory"/>
            <person name="Nybo J.L."/>
            <person name="Vesth T.C."/>
            <person name="Theobald S."/>
            <person name="Frisvad J.C."/>
            <person name="Larsen T.O."/>
            <person name="Kjaerboelling I."/>
            <person name="Rothschild-Mancinelli K."/>
            <person name="Lyhne E.K."/>
            <person name="Kogle M.E."/>
            <person name="Barry K."/>
            <person name="Clum A."/>
            <person name="Na H."/>
            <person name="Ledsgaard L."/>
            <person name="Lin J."/>
            <person name="Lipzen A."/>
            <person name="Kuo A."/>
            <person name="Riley R."/>
            <person name="Mondo S."/>
            <person name="LaButti K."/>
            <person name="Haridas S."/>
            <person name="Pangalinan J."/>
            <person name="Salamov A.A."/>
            <person name="Simmons B.A."/>
            <person name="Magnuson J.K."/>
            <person name="Chen J."/>
            <person name="Drula E."/>
            <person name="Henrissat B."/>
            <person name="Wiebenga A."/>
            <person name="Lubbers R.J."/>
            <person name="Gomes A.C."/>
            <person name="Macurrencykelacurrency M.R."/>
            <person name="Stajich J."/>
            <person name="Grigoriev I.V."/>
            <person name="Mortensen U.H."/>
            <person name="De vries R.P."/>
            <person name="Baker S.E."/>
            <person name="Andersen M.R."/>
        </authorList>
    </citation>
    <scope>NUCLEOTIDE SEQUENCE [LARGE SCALE GENOMIC DNA]</scope>
    <source>
        <strain evidence="5 6">CBS 756.74</strain>
    </source>
</reference>
<dbReference type="Gene3D" id="3.10.350.10">
    <property type="entry name" value="LysM domain"/>
    <property type="match status" value="3"/>
</dbReference>
<protein>
    <recommendedName>
        <fullName evidence="4">LysM domain-containing protein</fullName>
    </recommendedName>
</protein>
<dbReference type="InterPro" id="IPR018392">
    <property type="entry name" value="LysM"/>
</dbReference>
<dbReference type="CDD" id="cd00118">
    <property type="entry name" value="LysM"/>
    <property type="match status" value="3"/>
</dbReference>
<dbReference type="PANTHER" id="PTHR34997">
    <property type="entry name" value="AM15"/>
    <property type="match status" value="1"/>
</dbReference>
<dbReference type="PROSITE" id="PS51782">
    <property type="entry name" value="LYSM"/>
    <property type="match status" value="3"/>
</dbReference>
<dbReference type="RefSeq" id="XP_070903422.1">
    <property type="nucleotide sequence ID" value="XM_071042624.1"/>
</dbReference>
<comment type="caution">
    <text evidence="5">The sequence shown here is derived from an EMBL/GenBank/DDBJ whole genome shotgun (WGS) entry which is preliminary data.</text>
</comment>
<feature type="domain" description="LysM" evidence="4">
    <location>
        <begin position="144"/>
        <end position="190"/>
    </location>
</feature>
<dbReference type="GeneID" id="98157788"/>
<evidence type="ECO:0000313" key="5">
    <source>
        <dbReference type="EMBL" id="KAL2858253.1"/>
    </source>
</evidence>
<proteinExistence type="predicted"/>
<feature type="domain" description="LysM" evidence="4">
    <location>
        <begin position="424"/>
        <end position="470"/>
    </location>
</feature>
<dbReference type="PANTHER" id="PTHR34997:SF1">
    <property type="entry name" value="PEPTIDOGLYCAN-BINDING LYSIN DOMAIN"/>
    <property type="match status" value="1"/>
</dbReference>
<feature type="region of interest" description="Disordered" evidence="3">
    <location>
        <begin position="389"/>
        <end position="418"/>
    </location>
</feature>
<keyword evidence="6" id="KW-1185">Reference proteome</keyword>
<feature type="compositionally biased region" description="Low complexity" evidence="3">
    <location>
        <begin position="389"/>
        <end position="414"/>
    </location>
</feature>
<evidence type="ECO:0000259" key="4">
    <source>
        <dbReference type="PROSITE" id="PS51782"/>
    </source>
</evidence>
<keyword evidence="2" id="KW-0843">Virulence</keyword>
<gene>
    <name evidence="5" type="ORF">BJX68DRAFT_252871</name>
</gene>
<accession>A0ABR4L447</accession>
<dbReference type="InterPro" id="IPR052210">
    <property type="entry name" value="LysM1-like"/>
</dbReference>
<dbReference type="Proteomes" id="UP001610444">
    <property type="component" value="Unassembled WGS sequence"/>
</dbReference>
<dbReference type="SMART" id="SM00257">
    <property type="entry name" value="LysM"/>
    <property type="match status" value="2"/>
</dbReference>
<dbReference type="InterPro" id="IPR036779">
    <property type="entry name" value="LysM_dom_sf"/>
</dbReference>
<evidence type="ECO:0000313" key="6">
    <source>
        <dbReference type="Proteomes" id="UP001610444"/>
    </source>
</evidence>
<feature type="domain" description="LysM" evidence="4">
    <location>
        <begin position="67"/>
        <end position="115"/>
    </location>
</feature>